<dbReference type="InterPro" id="IPR036724">
    <property type="entry name" value="Cobalamin-bd_sf"/>
</dbReference>
<dbReference type="InterPro" id="IPR020612">
    <property type="entry name" value="Methylthiotransferase_CS"/>
</dbReference>
<dbReference type="InterPro" id="IPR051198">
    <property type="entry name" value="BchE-like"/>
</dbReference>
<evidence type="ECO:0000256" key="2">
    <source>
        <dbReference type="ARBA" id="ARBA00022485"/>
    </source>
</evidence>
<evidence type="ECO:0000256" key="7">
    <source>
        <dbReference type="ARBA" id="ARBA00023004"/>
    </source>
</evidence>
<protein>
    <submittedName>
        <fullName evidence="11">Radical SAM protein</fullName>
    </submittedName>
</protein>
<dbReference type="SUPFAM" id="SSF52242">
    <property type="entry name" value="Cobalamin (vitamin B12)-binding domain"/>
    <property type="match status" value="1"/>
</dbReference>
<keyword evidence="7" id="KW-0408">Iron</keyword>
<evidence type="ECO:0000256" key="4">
    <source>
        <dbReference type="ARBA" id="ARBA00022679"/>
    </source>
</evidence>
<organism evidence="11 12">
    <name type="scientific">bacterium (Candidatus Gribaldobacteria) CG_4_10_14_0_8_um_filter_33_9</name>
    <dbReference type="NCBI Taxonomy" id="2014266"/>
    <lineage>
        <taxon>Bacteria</taxon>
        <taxon>Candidatus Gribaldobacteria</taxon>
    </lineage>
</organism>
<dbReference type="SMART" id="SM00729">
    <property type="entry name" value="Elp3"/>
    <property type="match status" value="1"/>
</dbReference>
<keyword evidence="2" id="KW-0004">4Fe-4S</keyword>
<dbReference type="AlphaFoldDB" id="A0A2M7RNF8"/>
<dbReference type="PROSITE" id="PS01278">
    <property type="entry name" value="MTTASE_RADICAL"/>
    <property type="match status" value="1"/>
</dbReference>
<feature type="domain" description="Radical SAM core" evidence="10">
    <location>
        <begin position="174"/>
        <end position="393"/>
    </location>
</feature>
<dbReference type="InterPro" id="IPR006158">
    <property type="entry name" value="Cobalamin-bd"/>
</dbReference>
<dbReference type="GO" id="GO:0051539">
    <property type="term" value="F:4 iron, 4 sulfur cluster binding"/>
    <property type="evidence" value="ECO:0007669"/>
    <property type="project" value="UniProtKB-KW"/>
</dbReference>
<sequence>MKIVLIEPKSNLNIYSQWAHIPRLGIIILGTILKKAGHEVKIYIEEISKINWDKIYEANVVGISTITATAPKAFEIAKKITMAERKILVILGGSHPTFLPDESLEYADFVVRGEGEEIVLPLIKAIEQGKGFEKINNLSYKMFGKNFHNPFILTGCDLNKLPIPDFSLIDSWDKKKKVTFPIQTTRGCPYNCTFCSVTKIFGHKLRYKTPEKVIKELEWQISEWGAEEFFFVDDNFTAYKKGAKELLKKITEKNLDIKWIAQVRADAAKDEILLMLMRNAGCQMVCIGMESVNPDTLLSAKKSQTIEEVRHAIKKFHQYKMRVHGMFVVGFDTDSLATTKEIVQFAKKEGVDSVQIFPLVPLPGTEIYKEFSKRLLGAGWEKYDGHHVVFNPTQTSSYRLQLAIMKAHAEFYSLWQIMKKLLKRDWFSAGIRMYGRQLAEKWKNQKSVKKYLQKLKFLAVKHK</sequence>
<evidence type="ECO:0000313" key="11">
    <source>
        <dbReference type="EMBL" id="PIZ01018.1"/>
    </source>
</evidence>
<dbReference type="SUPFAM" id="SSF102114">
    <property type="entry name" value="Radical SAM enzymes"/>
    <property type="match status" value="1"/>
</dbReference>
<dbReference type="SFLD" id="SFLDS00029">
    <property type="entry name" value="Radical_SAM"/>
    <property type="match status" value="1"/>
</dbReference>
<dbReference type="InterPro" id="IPR007197">
    <property type="entry name" value="rSAM"/>
</dbReference>
<gene>
    <name evidence="11" type="ORF">COY61_00870</name>
</gene>
<reference evidence="12" key="1">
    <citation type="submission" date="2017-09" db="EMBL/GenBank/DDBJ databases">
        <title>Depth-based differentiation of microbial function through sediment-hosted aquifers and enrichment of novel symbionts in the deep terrestrial subsurface.</title>
        <authorList>
            <person name="Probst A.J."/>
            <person name="Ladd B."/>
            <person name="Jarett J.K."/>
            <person name="Geller-Mcgrath D.E."/>
            <person name="Sieber C.M.K."/>
            <person name="Emerson J.B."/>
            <person name="Anantharaman K."/>
            <person name="Thomas B.C."/>
            <person name="Malmstrom R."/>
            <person name="Stieglmeier M."/>
            <person name="Klingl A."/>
            <person name="Woyke T."/>
            <person name="Ryan C.M."/>
            <person name="Banfield J.F."/>
        </authorList>
    </citation>
    <scope>NUCLEOTIDE SEQUENCE [LARGE SCALE GENOMIC DNA]</scope>
</reference>
<dbReference type="Pfam" id="PF02310">
    <property type="entry name" value="B12-binding"/>
    <property type="match status" value="1"/>
</dbReference>
<evidence type="ECO:0000256" key="5">
    <source>
        <dbReference type="ARBA" id="ARBA00022691"/>
    </source>
</evidence>
<keyword evidence="5" id="KW-0949">S-adenosyl-L-methionine</keyword>
<keyword evidence="4" id="KW-0808">Transferase</keyword>
<name>A0A2M7RNF8_9BACT</name>
<dbReference type="Gene3D" id="3.80.30.20">
    <property type="entry name" value="tm_1862 like domain"/>
    <property type="match status" value="1"/>
</dbReference>
<dbReference type="PROSITE" id="PS51332">
    <property type="entry name" value="B12_BINDING"/>
    <property type="match status" value="1"/>
</dbReference>
<dbReference type="Gene3D" id="3.40.50.280">
    <property type="entry name" value="Cobalamin-binding domain"/>
    <property type="match status" value="1"/>
</dbReference>
<keyword evidence="3" id="KW-0489">Methyltransferase</keyword>
<evidence type="ECO:0000256" key="3">
    <source>
        <dbReference type="ARBA" id="ARBA00022603"/>
    </source>
</evidence>
<comment type="cofactor">
    <cofactor evidence="1">
        <name>[4Fe-4S] cluster</name>
        <dbReference type="ChEBI" id="CHEBI:49883"/>
    </cofactor>
</comment>
<keyword evidence="8" id="KW-0411">Iron-sulfur</keyword>
<dbReference type="PROSITE" id="PS51918">
    <property type="entry name" value="RADICAL_SAM"/>
    <property type="match status" value="1"/>
</dbReference>
<proteinExistence type="predicted"/>
<dbReference type="CDD" id="cd02068">
    <property type="entry name" value="radical_SAM_B12_BD"/>
    <property type="match status" value="1"/>
</dbReference>
<dbReference type="SFLD" id="SFLDG01082">
    <property type="entry name" value="B12-binding_domain_containing"/>
    <property type="match status" value="1"/>
</dbReference>
<dbReference type="EMBL" id="PFMI01000025">
    <property type="protein sequence ID" value="PIZ01018.1"/>
    <property type="molecule type" value="Genomic_DNA"/>
</dbReference>
<comment type="caution">
    <text evidence="11">The sequence shown here is derived from an EMBL/GenBank/DDBJ whole genome shotgun (WGS) entry which is preliminary data.</text>
</comment>
<dbReference type="Proteomes" id="UP000229371">
    <property type="component" value="Unassembled WGS sequence"/>
</dbReference>
<dbReference type="InterPro" id="IPR058240">
    <property type="entry name" value="rSAM_sf"/>
</dbReference>
<dbReference type="SFLD" id="SFLDG01123">
    <property type="entry name" value="methyltransferase_(Class_B)"/>
    <property type="match status" value="1"/>
</dbReference>
<dbReference type="PANTHER" id="PTHR43409">
    <property type="entry name" value="ANAEROBIC MAGNESIUM-PROTOPORPHYRIN IX MONOMETHYL ESTER CYCLASE-RELATED"/>
    <property type="match status" value="1"/>
</dbReference>
<feature type="domain" description="B12-binding" evidence="9">
    <location>
        <begin position="7"/>
        <end position="133"/>
    </location>
</feature>
<dbReference type="InterPro" id="IPR023404">
    <property type="entry name" value="rSAM_horseshoe"/>
</dbReference>
<dbReference type="Pfam" id="PF04055">
    <property type="entry name" value="Radical_SAM"/>
    <property type="match status" value="1"/>
</dbReference>
<evidence type="ECO:0000259" key="10">
    <source>
        <dbReference type="PROSITE" id="PS51918"/>
    </source>
</evidence>
<dbReference type="GO" id="GO:0031419">
    <property type="term" value="F:cobalamin binding"/>
    <property type="evidence" value="ECO:0007669"/>
    <property type="project" value="InterPro"/>
</dbReference>
<dbReference type="PANTHER" id="PTHR43409:SF7">
    <property type="entry name" value="BLL1977 PROTEIN"/>
    <property type="match status" value="1"/>
</dbReference>
<dbReference type="GO" id="GO:0046872">
    <property type="term" value="F:metal ion binding"/>
    <property type="evidence" value="ECO:0007669"/>
    <property type="project" value="UniProtKB-KW"/>
</dbReference>
<evidence type="ECO:0000313" key="12">
    <source>
        <dbReference type="Proteomes" id="UP000229371"/>
    </source>
</evidence>
<evidence type="ECO:0000256" key="1">
    <source>
        <dbReference type="ARBA" id="ARBA00001966"/>
    </source>
</evidence>
<evidence type="ECO:0000259" key="9">
    <source>
        <dbReference type="PROSITE" id="PS51332"/>
    </source>
</evidence>
<keyword evidence="6" id="KW-0479">Metal-binding</keyword>
<dbReference type="CDD" id="cd01335">
    <property type="entry name" value="Radical_SAM"/>
    <property type="match status" value="1"/>
</dbReference>
<dbReference type="InterPro" id="IPR034466">
    <property type="entry name" value="Methyltransferase_Class_B"/>
</dbReference>
<accession>A0A2M7RNF8</accession>
<evidence type="ECO:0000256" key="6">
    <source>
        <dbReference type="ARBA" id="ARBA00022723"/>
    </source>
</evidence>
<dbReference type="GO" id="GO:0003824">
    <property type="term" value="F:catalytic activity"/>
    <property type="evidence" value="ECO:0007669"/>
    <property type="project" value="InterPro"/>
</dbReference>
<evidence type="ECO:0000256" key="8">
    <source>
        <dbReference type="ARBA" id="ARBA00023014"/>
    </source>
</evidence>
<dbReference type="InterPro" id="IPR006638">
    <property type="entry name" value="Elp3/MiaA/NifB-like_rSAM"/>
</dbReference>